<dbReference type="Proteomes" id="UP001245683">
    <property type="component" value="Unassembled WGS sequence"/>
</dbReference>
<comment type="caution">
    <text evidence="13">The sequence shown here is derived from an EMBL/GenBank/DDBJ whole genome shotgun (WGS) entry which is preliminary data.</text>
</comment>
<dbReference type="GO" id="GO:0000166">
    <property type="term" value="F:nucleotide binding"/>
    <property type="evidence" value="ECO:0007669"/>
    <property type="project" value="UniProtKB-KW"/>
</dbReference>
<keyword evidence="3" id="KW-0479">Metal-binding</keyword>
<comment type="cofactor">
    <cofactor evidence="1">
        <name>Mn(2+)</name>
        <dbReference type="ChEBI" id="CHEBI:29035"/>
    </cofactor>
</comment>
<evidence type="ECO:0000259" key="12">
    <source>
        <dbReference type="Pfam" id="PF01931"/>
    </source>
</evidence>
<keyword evidence="7" id="KW-0546">Nucleotide metabolism</keyword>
<dbReference type="EC" id="3.6.1.73" evidence="9"/>
<evidence type="ECO:0000256" key="3">
    <source>
        <dbReference type="ARBA" id="ARBA00022723"/>
    </source>
</evidence>
<evidence type="ECO:0000256" key="5">
    <source>
        <dbReference type="ARBA" id="ARBA00022801"/>
    </source>
</evidence>
<comment type="catalytic activity">
    <reaction evidence="10">
        <text>ITP + H2O = IDP + phosphate + H(+)</text>
        <dbReference type="Rhea" id="RHEA:28330"/>
        <dbReference type="ChEBI" id="CHEBI:15377"/>
        <dbReference type="ChEBI" id="CHEBI:15378"/>
        <dbReference type="ChEBI" id="CHEBI:43474"/>
        <dbReference type="ChEBI" id="CHEBI:58280"/>
        <dbReference type="ChEBI" id="CHEBI:61402"/>
        <dbReference type="EC" id="3.6.1.73"/>
    </reaction>
</comment>
<evidence type="ECO:0000256" key="6">
    <source>
        <dbReference type="ARBA" id="ARBA00022842"/>
    </source>
</evidence>
<dbReference type="GO" id="GO:0103023">
    <property type="term" value="F:ITPase activity"/>
    <property type="evidence" value="ECO:0007669"/>
    <property type="project" value="UniProtKB-EC"/>
</dbReference>
<sequence length="52" mass="5589">MRIAVGSTNPTKVLAVKEVMEVIYGDVEVFGVEVDSGVPDQPVGMEEIIRGQ</sequence>
<evidence type="ECO:0000256" key="4">
    <source>
        <dbReference type="ARBA" id="ARBA00022741"/>
    </source>
</evidence>
<evidence type="ECO:0000256" key="9">
    <source>
        <dbReference type="ARBA" id="ARBA00038901"/>
    </source>
</evidence>
<evidence type="ECO:0000256" key="1">
    <source>
        <dbReference type="ARBA" id="ARBA00001936"/>
    </source>
</evidence>
<dbReference type="InterPro" id="IPR029001">
    <property type="entry name" value="ITPase-like_fam"/>
</dbReference>
<evidence type="ECO:0000313" key="13">
    <source>
        <dbReference type="EMBL" id="MDV3104625.1"/>
    </source>
</evidence>
<evidence type="ECO:0000256" key="7">
    <source>
        <dbReference type="ARBA" id="ARBA00023080"/>
    </source>
</evidence>
<keyword evidence="14" id="KW-1185">Reference proteome</keyword>
<protein>
    <recommendedName>
        <fullName evidence="9">inosine/xanthosine triphosphatase</fullName>
        <ecNumber evidence="9">3.6.1.73</ecNumber>
    </recommendedName>
</protein>
<reference evidence="13 14" key="1">
    <citation type="submission" date="2023-08" db="EMBL/GenBank/DDBJ databases">
        <title>Draft genome sequence of Thermococcus waiotapuensis WT1T, a thermophilic sulphur-dependent archaeon from order Thermococcales.</title>
        <authorList>
            <person name="Manners S.H."/>
            <person name="Carere C.R."/>
            <person name="Dhami M.K."/>
            <person name="Dobson R.C.J."/>
            <person name="Stott M.B."/>
        </authorList>
    </citation>
    <scope>NUCLEOTIDE SEQUENCE [LARGE SCALE GENOMIC DNA]</scope>
    <source>
        <strain evidence="13 14">WT1</strain>
    </source>
</reference>
<evidence type="ECO:0000256" key="11">
    <source>
        <dbReference type="ARBA" id="ARBA00048781"/>
    </source>
</evidence>
<dbReference type="InterPro" id="IPR026533">
    <property type="entry name" value="NTPase/PRRC1"/>
</dbReference>
<dbReference type="PANTHER" id="PTHR34699:SF2">
    <property type="entry name" value="NON-CANONICAL PURINE NTP PHOSPHATASE_PRRC1 DOMAIN-CONTAINING PROTEIN"/>
    <property type="match status" value="1"/>
</dbReference>
<keyword evidence="4" id="KW-0547">Nucleotide-binding</keyword>
<gene>
    <name evidence="13" type="ORF">RBI02_08780</name>
</gene>
<organism evidence="13 14">
    <name type="scientific">Thermococcus waiotapuensis</name>
    <dbReference type="NCBI Taxonomy" id="90909"/>
    <lineage>
        <taxon>Archaea</taxon>
        <taxon>Methanobacteriati</taxon>
        <taxon>Methanobacteriota</taxon>
        <taxon>Thermococci</taxon>
        <taxon>Thermococcales</taxon>
        <taxon>Thermococcaceae</taxon>
        <taxon>Thermococcus</taxon>
    </lineage>
</organism>
<name>A0AAE4NXQ4_9EURY</name>
<evidence type="ECO:0000313" key="14">
    <source>
        <dbReference type="Proteomes" id="UP001245683"/>
    </source>
</evidence>
<evidence type="ECO:0000256" key="8">
    <source>
        <dbReference type="ARBA" id="ARBA00023211"/>
    </source>
</evidence>
<keyword evidence="8" id="KW-0464">Manganese</keyword>
<dbReference type="GO" id="GO:0009117">
    <property type="term" value="P:nucleotide metabolic process"/>
    <property type="evidence" value="ECO:0007669"/>
    <property type="project" value="UniProtKB-KW"/>
</dbReference>
<dbReference type="SUPFAM" id="SSF52972">
    <property type="entry name" value="ITPase-like"/>
    <property type="match status" value="1"/>
</dbReference>
<dbReference type="GO" id="GO:0046872">
    <property type="term" value="F:metal ion binding"/>
    <property type="evidence" value="ECO:0007669"/>
    <property type="project" value="UniProtKB-KW"/>
</dbReference>
<dbReference type="Pfam" id="PF01931">
    <property type="entry name" value="NTPase_I-T"/>
    <property type="match status" value="1"/>
</dbReference>
<comment type="cofactor">
    <cofactor evidence="2">
        <name>Mg(2+)</name>
        <dbReference type="ChEBI" id="CHEBI:18420"/>
    </cofactor>
</comment>
<feature type="domain" description="Non-canonical purine NTP phosphatase/PRRC1" evidence="12">
    <location>
        <begin position="6"/>
        <end position="51"/>
    </location>
</feature>
<keyword evidence="6" id="KW-0460">Magnesium</keyword>
<keyword evidence="5" id="KW-0378">Hydrolase</keyword>
<evidence type="ECO:0000256" key="10">
    <source>
        <dbReference type="ARBA" id="ARBA00048174"/>
    </source>
</evidence>
<evidence type="ECO:0000256" key="2">
    <source>
        <dbReference type="ARBA" id="ARBA00001946"/>
    </source>
</evidence>
<accession>A0AAE4NXQ4</accession>
<proteinExistence type="predicted"/>
<dbReference type="GO" id="GO:0006772">
    <property type="term" value="P:thiamine metabolic process"/>
    <property type="evidence" value="ECO:0007669"/>
    <property type="project" value="TreeGrafter"/>
</dbReference>
<dbReference type="Gene3D" id="3.90.950.10">
    <property type="match status" value="1"/>
</dbReference>
<dbReference type="AlphaFoldDB" id="A0AAE4NXQ4"/>
<dbReference type="EMBL" id="JAVDZE010000005">
    <property type="protein sequence ID" value="MDV3104625.1"/>
    <property type="molecule type" value="Genomic_DNA"/>
</dbReference>
<comment type="catalytic activity">
    <reaction evidence="11">
        <text>XTP + H2O = XDP + phosphate + H(+)</text>
        <dbReference type="Rhea" id="RHEA:28406"/>
        <dbReference type="ChEBI" id="CHEBI:15377"/>
        <dbReference type="ChEBI" id="CHEBI:15378"/>
        <dbReference type="ChEBI" id="CHEBI:43474"/>
        <dbReference type="ChEBI" id="CHEBI:59884"/>
        <dbReference type="ChEBI" id="CHEBI:61314"/>
        <dbReference type="EC" id="3.6.1.73"/>
    </reaction>
</comment>
<dbReference type="InterPro" id="IPR050299">
    <property type="entry name" value="YjjX_NTPase"/>
</dbReference>
<dbReference type="PANTHER" id="PTHR34699">
    <property type="match status" value="1"/>
</dbReference>